<dbReference type="InterPro" id="IPR001608">
    <property type="entry name" value="Ala_racemase_N"/>
</dbReference>
<evidence type="ECO:0000313" key="5">
    <source>
        <dbReference type="EMBL" id="MCP1101701.1"/>
    </source>
</evidence>
<dbReference type="PANTHER" id="PTHR10146:SF14">
    <property type="entry name" value="PYRIDOXAL PHOSPHATE HOMEOSTASIS PROTEIN"/>
    <property type="match status" value="1"/>
</dbReference>
<dbReference type="PROSITE" id="PS01211">
    <property type="entry name" value="UPF0001"/>
    <property type="match status" value="1"/>
</dbReference>
<organism evidence="5 6">
    <name type="scientific">Aequitasia blattaphilus</name>
    <dbReference type="NCBI Taxonomy" id="2949332"/>
    <lineage>
        <taxon>Bacteria</taxon>
        <taxon>Bacillati</taxon>
        <taxon>Bacillota</taxon>
        <taxon>Clostridia</taxon>
        <taxon>Lachnospirales</taxon>
        <taxon>Lachnospiraceae</taxon>
        <taxon>Aequitasia</taxon>
    </lineage>
</organism>
<evidence type="ECO:0000259" key="4">
    <source>
        <dbReference type="Pfam" id="PF01168"/>
    </source>
</evidence>
<dbReference type="NCBIfam" id="TIGR00044">
    <property type="entry name" value="YggS family pyridoxal phosphate-dependent enzyme"/>
    <property type="match status" value="1"/>
</dbReference>
<protein>
    <recommendedName>
        <fullName evidence="2">Pyridoxal phosphate homeostasis protein</fullName>
        <shortName evidence="2">PLP homeostasis protein</shortName>
    </recommendedName>
</protein>
<dbReference type="Pfam" id="PF01168">
    <property type="entry name" value="Ala_racemase_N"/>
    <property type="match status" value="1"/>
</dbReference>
<comment type="caution">
    <text evidence="5">The sequence shown here is derived from an EMBL/GenBank/DDBJ whole genome shotgun (WGS) entry which is preliminary data.</text>
</comment>
<dbReference type="RefSeq" id="WP_262065483.1">
    <property type="nucleotide sequence ID" value="NZ_JAMXOD010000004.1"/>
</dbReference>
<comment type="function">
    <text evidence="2">Pyridoxal 5'-phosphate (PLP)-binding protein, which is involved in PLP homeostasis.</text>
</comment>
<feature type="domain" description="Alanine racemase N-terminal" evidence="4">
    <location>
        <begin position="10"/>
        <end position="226"/>
    </location>
</feature>
<dbReference type="HAMAP" id="MF_02087">
    <property type="entry name" value="PLP_homeostasis"/>
    <property type="match status" value="1"/>
</dbReference>
<reference evidence="5 6" key="1">
    <citation type="journal article" date="2022" name="Genome Biol. Evol.">
        <title>Host diet, physiology and behaviors set the stage for Lachnospiraceae cladogenesis.</title>
        <authorList>
            <person name="Vera-Ponce De Leon A."/>
            <person name="Schneider M."/>
            <person name="Jahnes B.C."/>
            <person name="Sadowski V."/>
            <person name="Camuy-Velez L.A."/>
            <person name="Duan J."/>
            <person name="Sabree Z.L."/>
        </authorList>
    </citation>
    <scope>NUCLEOTIDE SEQUENCE [LARGE SCALE GENOMIC DNA]</scope>
    <source>
        <strain evidence="5 6">PAL113</strain>
    </source>
</reference>
<dbReference type="PANTHER" id="PTHR10146">
    <property type="entry name" value="PROLINE SYNTHETASE CO-TRANSCRIBED BACTERIAL HOMOLOG PROTEIN"/>
    <property type="match status" value="1"/>
</dbReference>
<comment type="similarity">
    <text evidence="2 3">Belongs to the pyridoxal phosphate-binding protein YggS/PROSC family.</text>
</comment>
<keyword evidence="6" id="KW-1185">Reference proteome</keyword>
<evidence type="ECO:0000256" key="1">
    <source>
        <dbReference type="ARBA" id="ARBA00022898"/>
    </source>
</evidence>
<accession>A0ABT1E793</accession>
<proteinExistence type="inferred from homology"/>
<dbReference type="Gene3D" id="3.20.20.10">
    <property type="entry name" value="Alanine racemase"/>
    <property type="match status" value="1"/>
</dbReference>
<dbReference type="PIRSF" id="PIRSF004848">
    <property type="entry name" value="YBL036c_PLPDEIII"/>
    <property type="match status" value="1"/>
</dbReference>
<evidence type="ECO:0000256" key="2">
    <source>
        <dbReference type="HAMAP-Rule" id="MF_02087"/>
    </source>
</evidence>
<dbReference type="InterPro" id="IPR029066">
    <property type="entry name" value="PLP-binding_barrel"/>
</dbReference>
<feature type="modified residue" description="N6-(pyridoxal phosphate)lysine" evidence="2">
    <location>
        <position position="34"/>
    </location>
</feature>
<sequence length="236" mass="27216">MIKTLYQMVQRNISAACKNSGRSTEDVTLIAVSKTKPIPKLEEAYQLGIRDFGENKVQELVEKYEALPKDIRWHMIGHLQRNKVKYIIDKVSLIHSVDSIKLAREIEKEGKKHNLRMPVLIEVNVAREESKFGLYPEELDDFFDEVRQFQHIEIKGLMTIAPYVHNPEENRGVFQELRKISVDISMKNLDNTDMSILSMGMTGDYMVAIEEGASMVRVGTGLFGEREYTLHEEIEE</sequence>
<evidence type="ECO:0000313" key="6">
    <source>
        <dbReference type="Proteomes" id="UP001523566"/>
    </source>
</evidence>
<dbReference type="SUPFAM" id="SSF51419">
    <property type="entry name" value="PLP-binding barrel"/>
    <property type="match status" value="1"/>
</dbReference>
<dbReference type="EMBL" id="JAMZFW010000004">
    <property type="protein sequence ID" value="MCP1101701.1"/>
    <property type="molecule type" value="Genomic_DNA"/>
</dbReference>
<dbReference type="InterPro" id="IPR011078">
    <property type="entry name" value="PyrdxlP_homeostasis"/>
</dbReference>
<name>A0ABT1E793_9FIRM</name>
<dbReference type="CDD" id="cd00635">
    <property type="entry name" value="PLPDE_III_YBL036c_like"/>
    <property type="match status" value="1"/>
</dbReference>
<gene>
    <name evidence="5" type="ORF">NK125_04635</name>
</gene>
<evidence type="ECO:0000256" key="3">
    <source>
        <dbReference type="RuleBase" id="RU004514"/>
    </source>
</evidence>
<keyword evidence="1 2" id="KW-0663">Pyridoxal phosphate</keyword>
<dbReference type="Proteomes" id="UP001523566">
    <property type="component" value="Unassembled WGS sequence"/>
</dbReference>